<dbReference type="AlphaFoldDB" id="A0A517P5U1"/>
<reference evidence="4 5" key="1">
    <citation type="submission" date="2019-02" db="EMBL/GenBank/DDBJ databases">
        <title>Deep-cultivation of Planctomycetes and their phenomic and genomic characterization uncovers novel biology.</title>
        <authorList>
            <person name="Wiegand S."/>
            <person name="Jogler M."/>
            <person name="Boedeker C."/>
            <person name="Pinto D."/>
            <person name="Vollmers J."/>
            <person name="Rivas-Marin E."/>
            <person name="Kohn T."/>
            <person name="Peeters S.H."/>
            <person name="Heuer A."/>
            <person name="Rast P."/>
            <person name="Oberbeckmann S."/>
            <person name="Bunk B."/>
            <person name="Jeske O."/>
            <person name="Meyerdierks A."/>
            <person name="Storesund J.E."/>
            <person name="Kallscheuer N."/>
            <person name="Luecker S."/>
            <person name="Lage O.M."/>
            <person name="Pohl T."/>
            <person name="Merkel B.J."/>
            <person name="Hornburger P."/>
            <person name="Mueller R.-W."/>
            <person name="Bruemmer F."/>
            <person name="Labrenz M."/>
            <person name="Spormann A.M."/>
            <person name="Op den Camp H."/>
            <person name="Overmann J."/>
            <person name="Amann R."/>
            <person name="Jetten M.S.M."/>
            <person name="Mascher T."/>
            <person name="Medema M.H."/>
            <person name="Devos D.P."/>
            <person name="Kaster A.-K."/>
            <person name="Ovreas L."/>
            <person name="Rohde M."/>
            <person name="Galperin M.Y."/>
            <person name="Jogler C."/>
        </authorList>
    </citation>
    <scope>NUCLEOTIDE SEQUENCE [LARGE SCALE GENOMIC DNA]</scope>
    <source>
        <strain evidence="4 5">CA12</strain>
    </source>
</reference>
<dbReference type="GO" id="GO:0005737">
    <property type="term" value="C:cytoplasm"/>
    <property type="evidence" value="ECO:0007669"/>
    <property type="project" value="TreeGrafter"/>
</dbReference>
<dbReference type="Pfam" id="PF01433">
    <property type="entry name" value="Peptidase_M1"/>
    <property type="match status" value="1"/>
</dbReference>
<dbReference type="GO" id="GO:0016020">
    <property type="term" value="C:membrane"/>
    <property type="evidence" value="ECO:0007669"/>
    <property type="project" value="TreeGrafter"/>
</dbReference>
<keyword evidence="4" id="KW-0645">Protease</keyword>
<feature type="compositionally biased region" description="Basic and acidic residues" evidence="1">
    <location>
        <begin position="784"/>
        <end position="818"/>
    </location>
</feature>
<evidence type="ECO:0000256" key="1">
    <source>
        <dbReference type="SAM" id="MobiDB-lite"/>
    </source>
</evidence>
<dbReference type="EC" id="3.4.11.2" evidence="4"/>
<dbReference type="RefSeq" id="WP_207622140.1">
    <property type="nucleotide sequence ID" value="NZ_CP036265.1"/>
</dbReference>
<feature type="domain" description="Peptidase M1 membrane alanine aminopeptidase" evidence="3">
    <location>
        <begin position="392"/>
        <end position="592"/>
    </location>
</feature>
<feature type="signal peptide" evidence="2">
    <location>
        <begin position="1"/>
        <end position="23"/>
    </location>
</feature>
<keyword evidence="4" id="KW-0031">Aminopeptidase</keyword>
<keyword evidence="4" id="KW-0378">Hydrolase</keyword>
<dbReference type="GO" id="GO:0043171">
    <property type="term" value="P:peptide catabolic process"/>
    <property type="evidence" value="ECO:0007669"/>
    <property type="project" value="TreeGrafter"/>
</dbReference>
<dbReference type="GO" id="GO:0070006">
    <property type="term" value="F:metalloaminopeptidase activity"/>
    <property type="evidence" value="ECO:0007669"/>
    <property type="project" value="TreeGrafter"/>
</dbReference>
<feature type="region of interest" description="Disordered" evidence="1">
    <location>
        <begin position="778"/>
        <end position="841"/>
    </location>
</feature>
<evidence type="ECO:0000256" key="2">
    <source>
        <dbReference type="SAM" id="SignalP"/>
    </source>
</evidence>
<dbReference type="GO" id="GO:0042277">
    <property type="term" value="F:peptide binding"/>
    <property type="evidence" value="ECO:0007669"/>
    <property type="project" value="TreeGrafter"/>
</dbReference>
<feature type="chain" id="PRO_5021812727" evidence="2">
    <location>
        <begin position="24"/>
        <end position="841"/>
    </location>
</feature>
<dbReference type="Proteomes" id="UP000318741">
    <property type="component" value="Chromosome"/>
</dbReference>
<evidence type="ECO:0000313" key="4">
    <source>
        <dbReference type="EMBL" id="QDT14726.1"/>
    </source>
</evidence>
<protein>
    <submittedName>
        <fullName evidence="4">Aminopeptidase N</fullName>
        <ecNumber evidence="4">3.4.11.2</ecNumber>
    </submittedName>
</protein>
<dbReference type="SUPFAM" id="SSF55486">
    <property type="entry name" value="Metalloproteases ('zincins'), catalytic domain"/>
    <property type="match status" value="1"/>
</dbReference>
<dbReference type="GO" id="GO:0008270">
    <property type="term" value="F:zinc ion binding"/>
    <property type="evidence" value="ECO:0007669"/>
    <property type="project" value="InterPro"/>
</dbReference>
<keyword evidence="2" id="KW-0732">Signal</keyword>
<dbReference type="PANTHER" id="PTHR11533:SF174">
    <property type="entry name" value="PUROMYCIN-SENSITIVE AMINOPEPTIDASE-RELATED"/>
    <property type="match status" value="1"/>
</dbReference>
<dbReference type="GO" id="GO:0005615">
    <property type="term" value="C:extracellular space"/>
    <property type="evidence" value="ECO:0007669"/>
    <property type="project" value="TreeGrafter"/>
</dbReference>
<dbReference type="GO" id="GO:0016285">
    <property type="term" value="F:alanyl aminopeptidase activity"/>
    <property type="evidence" value="ECO:0007669"/>
    <property type="project" value="UniProtKB-EC"/>
</dbReference>
<organism evidence="4 5">
    <name type="scientific">Alienimonas californiensis</name>
    <dbReference type="NCBI Taxonomy" id="2527989"/>
    <lineage>
        <taxon>Bacteria</taxon>
        <taxon>Pseudomonadati</taxon>
        <taxon>Planctomycetota</taxon>
        <taxon>Planctomycetia</taxon>
        <taxon>Planctomycetales</taxon>
        <taxon>Planctomycetaceae</taxon>
        <taxon>Alienimonas</taxon>
    </lineage>
</organism>
<dbReference type="KEGG" id="acaf:CA12_08040"/>
<evidence type="ECO:0000313" key="5">
    <source>
        <dbReference type="Proteomes" id="UP000318741"/>
    </source>
</evidence>
<evidence type="ECO:0000259" key="3">
    <source>
        <dbReference type="Pfam" id="PF01433"/>
    </source>
</evidence>
<keyword evidence="5" id="KW-1185">Reference proteome</keyword>
<dbReference type="PANTHER" id="PTHR11533">
    <property type="entry name" value="PROTEASE M1 ZINC METALLOPROTEASE"/>
    <property type="match status" value="1"/>
</dbReference>
<name>A0A517P5U1_9PLAN</name>
<dbReference type="InterPro" id="IPR014782">
    <property type="entry name" value="Peptidase_M1_dom"/>
</dbReference>
<proteinExistence type="predicted"/>
<dbReference type="Gene3D" id="1.10.390.10">
    <property type="entry name" value="Neutral Protease Domain 2"/>
    <property type="match status" value="1"/>
</dbReference>
<sequence precursor="true">MTRSLLLSAAVLWAAAFGPSAFGQLSPTKDNGPIPDNAKYGQADSFRELTEILPTPNDYRTASGAPGHEYWQQRADYDIAVTLNEEEHTLTGAETIVYHNHSPDRLEYLWLQLDANLFTPDSLARRTATGPDDLSEDMTFDALKQMLAAETFDGGFKIDKVAVGPRGQGGADLPYTVVDTMMRVDLPKPLEPGANYTFNVAWHFTLNNSEEIGGRTGYEPLEDGNDLFCIAQWFPRMCVYGDAVGWQHKQYYGRGEFALELGDYDVTITCPADLVVSATGVLQNPAQCLTQTQRDRLETAKTSKAPVFIVTRAESDEARKTRNEGGGTKSWHWKAENVRDFAFTASRAFIWDAWGNTVPDEDAKSGEHFTMCQSLYPSECEPLWSQYSTQAIAHCIEVYSKFTFPYPYPNAISVYGVVGGGMEYPMICWNGPKPEEDGTYDARTKYFLISVVIHEVGHNWFPMIVNSDERRWTWMDEGLNTFLQYLAEQEWEDEYPSRRGRPEDITTFMKSTNQVPIMTNSESLLQFGANAYAKPATALNILRETVLGRELFDKAFKTYSRRWKFKHPEPADFFRTMEDASGRDLDWFWRGWFYTTSHVDLGVSNLRVYTVDAGDPVEKENRERTEEEAEPKTLSDLRNEELPKRIDSFPELEDFYNSYDELKATKKQIKTYKEFLEGLNEEQLRLLKNDAKFYAMDLTNDGGLPMPVILKLTYADGSTEEVRIPAEIWRANNQKVTKVLMRKKAIEKVELDPNRETADVDRSDNMLPREIVESRFKLFKKKSDKNPMQEAREAEAEDAKEKAAAEKAAAEKAAKTDTEDPEEAAEEKAEAEAPRSEASGD</sequence>
<accession>A0A517P5U1</accession>
<dbReference type="CDD" id="cd09604">
    <property type="entry name" value="M1_APN_like"/>
    <property type="match status" value="1"/>
</dbReference>
<gene>
    <name evidence="4" type="primary">pepN</name>
    <name evidence="4" type="ORF">CA12_08040</name>
</gene>
<dbReference type="EMBL" id="CP036265">
    <property type="protein sequence ID" value="QDT14726.1"/>
    <property type="molecule type" value="Genomic_DNA"/>
</dbReference>
<dbReference type="InterPro" id="IPR050344">
    <property type="entry name" value="Peptidase_M1_aminopeptidases"/>
</dbReference>
<feature type="compositionally biased region" description="Basic and acidic residues" evidence="1">
    <location>
        <begin position="826"/>
        <end position="835"/>
    </location>
</feature>
<dbReference type="InterPro" id="IPR027268">
    <property type="entry name" value="Peptidase_M4/M1_CTD_sf"/>
</dbReference>